<dbReference type="Gene3D" id="3.40.50.300">
    <property type="entry name" value="P-loop containing nucleotide triphosphate hydrolases"/>
    <property type="match status" value="1"/>
</dbReference>
<dbReference type="InterPro" id="IPR050445">
    <property type="entry name" value="Bact_polysacc_biosynth/exp"/>
</dbReference>
<reference evidence="4 5" key="1">
    <citation type="submission" date="2017-10" db="EMBL/GenBank/DDBJ databases">
        <title>Whole genome sequencing of members of genus Pseudoxanthomonas.</title>
        <authorList>
            <person name="Kumar S."/>
            <person name="Bansal K."/>
            <person name="Kaur A."/>
            <person name="Patil P."/>
            <person name="Sharma S."/>
            <person name="Patil P.B."/>
        </authorList>
    </citation>
    <scope>NUCLEOTIDE SEQUENCE [LARGE SCALE GENOMIC DNA]</scope>
    <source>
        <strain evidence="4 5">DSM 17109</strain>
    </source>
</reference>
<evidence type="ECO:0000256" key="3">
    <source>
        <dbReference type="SAM" id="MobiDB-lite"/>
    </source>
</evidence>
<keyword evidence="2" id="KW-0067">ATP-binding</keyword>
<organism evidence="4 5">
    <name type="scientific">Pseudoxanthomonas japonensis</name>
    <dbReference type="NCBI Taxonomy" id="69284"/>
    <lineage>
        <taxon>Bacteria</taxon>
        <taxon>Pseudomonadati</taxon>
        <taxon>Pseudomonadota</taxon>
        <taxon>Gammaproteobacteria</taxon>
        <taxon>Lysobacterales</taxon>
        <taxon>Lysobacteraceae</taxon>
        <taxon>Pseudoxanthomonas</taxon>
    </lineage>
</organism>
<name>A0ABQ6ZK89_9GAMM</name>
<evidence type="ECO:0000256" key="1">
    <source>
        <dbReference type="ARBA" id="ARBA00022741"/>
    </source>
</evidence>
<gene>
    <name evidence="4" type="ORF">CSC78_03370</name>
</gene>
<comment type="caution">
    <text evidence="4">The sequence shown here is derived from an EMBL/GenBank/DDBJ whole genome shotgun (WGS) entry which is preliminary data.</text>
</comment>
<feature type="region of interest" description="Disordered" evidence="3">
    <location>
        <begin position="1"/>
        <end position="28"/>
    </location>
</feature>
<dbReference type="EMBL" id="PDWW01000003">
    <property type="protein sequence ID" value="KAF1726605.1"/>
    <property type="molecule type" value="Genomic_DNA"/>
</dbReference>
<dbReference type="CDD" id="cd05387">
    <property type="entry name" value="BY-kinase"/>
    <property type="match status" value="1"/>
</dbReference>
<keyword evidence="5" id="KW-1185">Reference proteome</keyword>
<protein>
    <submittedName>
        <fullName evidence="4">Polysaccharide biosynthesis protein</fullName>
    </submittedName>
</protein>
<evidence type="ECO:0000313" key="5">
    <source>
        <dbReference type="Proteomes" id="UP000781710"/>
    </source>
</evidence>
<keyword evidence="1" id="KW-0547">Nucleotide-binding</keyword>
<accession>A0ABQ6ZK89</accession>
<dbReference type="InterPro" id="IPR005702">
    <property type="entry name" value="Wzc-like_C"/>
</dbReference>
<dbReference type="PANTHER" id="PTHR32309">
    <property type="entry name" value="TYROSINE-PROTEIN KINASE"/>
    <property type="match status" value="1"/>
</dbReference>
<dbReference type="PANTHER" id="PTHR32309:SF13">
    <property type="entry name" value="FERRIC ENTEROBACTIN TRANSPORT PROTEIN FEPE"/>
    <property type="match status" value="1"/>
</dbReference>
<evidence type="ECO:0000313" key="4">
    <source>
        <dbReference type="EMBL" id="KAF1726605.1"/>
    </source>
</evidence>
<dbReference type="SUPFAM" id="SSF52540">
    <property type="entry name" value="P-loop containing nucleoside triphosphate hydrolases"/>
    <property type="match status" value="1"/>
</dbReference>
<dbReference type="Proteomes" id="UP000781710">
    <property type="component" value="Unassembled WGS sequence"/>
</dbReference>
<dbReference type="InterPro" id="IPR027417">
    <property type="entry name" value="P-loop_NTPase"/>
</dbReference>
<sequence length="258" mass="28073">MHDARRQEEPMNMNTHPNSGAAERTEPTVPARSIVRATETQALSPRALEDRRLIHRNDSTRLHADAFRDLRTRLLALGGDRNFVTLVAPVVPGCGASFVARNLAAAFAFDETKTSTLIDCDALRPAQQAALGVDAAQGGLMDYLDGRIDEMAPVQYRTVLPRMDLVPTGGVREITGESFSSLRMRSLVDSLRSTHGNRYLVLDGPPVLKSPDARILSDLADLVVLVAGYARVTTEQIEKAAANFAPEKLAGVVFNDIQ</sequence>
<evidence type="ECO:0000256" key="2">
    <source>
        <dbReference type="ARBA" id="ARBA00022840"/>
    </source>
</evidence>
<proteinExistence type="predicted"/>